<sequence length="269" mass="29156">MIMLLIGLTAGLLGSVAGLGGGTIIVPSLLLLEAYVPEFSWVTPQKIVGISLFLMIFTGLSSTITYVKGNRTDVKLGGLLLIGSLPGGIVGSLLNQYIHADAFTLWFGILMLLVTGLFFLPKRQGSKRTRFKWALSRAVTLDGETHEYHVPILLSVVLSFCVGMLSGLFGIGGGSLLVPIMIMFFAIPPHVATATSMFIIFAISIFSSFTHIVLGHVEWLYTLFLIPGAWIGGTLGAKLNQRLNSKSVEWILRVLLVIIGIRLIWDGVR</sequence>
<feature type="transmembrane region" description="Helical" evidence="6">
    <location>
        <begin position="219"/>
        <end position="238"/>
    </location>
</feature>
<accession>A0A0A5GLD1</accession>
<comment type="caution">
    <text evidence="7">The sequence shown here is derived from an EMBL/GenBank/DDBJ whole genome shotgun (WGS) entry which is preliminary data.</text>
</comment>
<evidence type="ECO:0000256" key="2">
    <source>
        <dbReference type="ARBA" id="ARBA00009142"/>
    </source>
</evidence>
<evidence type="ECO:0000313" key="8">
    <source>
        <dbReference type="Proteomes" id="UP000030528"/>
    </source>
</evidence>
<dbReference type="PANTHER" id="PTHR43701:SF2">
    <property type="entry name" value="MEMBRANE TRANSPORTER PROTEIN YJNA-RELATED"/>
    <property type="match status" value="1"/>
</dbReference>
<dbReference type="STRING" id="1385510.GCA_000425205_01443"/>
<feature type="transmembrane region" description="Helical" evidence="6">
    <location>
        <begin position="191"/>
        <end position="212"/>
    </location>
</feature>
<protein>
    <recommendedName>
        <fullName evidence="6">Probable membrane transporter protein</fullName>
    </recommendedName>
</protein>
<evidence type="ECO:0000256" key="1">
    <source>
        <dbReference type="ARBA" id="ARBA00004141"/>
    </source>
</evidence>
<feature type="transmembrane region" description="Helical" evidence="6">
    <location>
        <begin position="79"/>
        <end position="97"/>
    </location>
</feature>
<keyword evidence="8" id="KW-1185">Reference proteome</keyword>
<dbReference type="eggNOG" id="COG0730">
    <property type="taxonomic scope" value="Bacteria"/>
</dbReference>
<dbReference type="PANTHER" id="PTHR43701">
    <property type="entry name" value="MEMBRANE TRANSPORTER PROTEIN MJ0441-RELATED"/>
    <property type="match status" value="1"/>
</dbReference>
<feature type="transmembrane region" description="Helical" evidence="6">
    <location>
        <begin position="152"/>
        <end position="185"/>
    </location>
</feature>
<feature type="transmembrane region" description="Helical" evidence="6">
    <location>
        <begin position="46"/>
        <end position="67"/>
    </location>
</feature>
<keyword evidence="3 6" id="KW-0812">Transmembrane</keyword>
<evidence type="ECO:0000256" key="5">
    <source>
        <dbReference type="ARBA" id="ARBA00023136"/>
    </source>
</evidence>
<dbReference type="GO" id="GO:0005886">
    <property type="term" value="C:plasma membrane"/>
    <property type="evidence" value="ECO:0007669"/>
    <property type="project" value="UniProtKB-SubCell"/>
</dbReference>
<dbReference type="InterPro" id="IPR051598">
    <property type="entry name" value="TSUP/Inactive_protease-like"/>
</dbReference>
<reference evidence="7 8" key="1">
    <citation type="submission" date="2013-08" db="EMBL/GenBank/DDBJ databases">
        <authorList>
            <person name="Huang J."/>
            <person name="Wang G."/>
        </authorList>
    </citation>
    <scope>NUCLEOTIDE SEQUENCE [LARGE SCALE GENOMIC DNA]</scope>
    <source>
        <strain evidence="7 8">JSM 076056</strain>
    </source>
</reference>
<dbReference type="AlphaFoldDB" id="A0A0A5GLD1"/>
<comment type="subcellular location">
    <subcellularLocation>
        <location evidence="6">Cell membrane</location>
        <topology evidence="6">Multi-pass membrane protein</topology>
    </subcellularLocation>
    <subcellularLocation>
        <location evidence="1">Membrane</location>
        <topology evidence="1">Multi-pass membrane protein</topology>
    </subcellularLocation>
</comment>
<proteinExistence type="inferred from homology"/>
<keyword evidence="4 6" id="KW-1133">Transmembrane helix</keyword>
<dbReference type="Pfam" id="PF01925">
    <property type="entry name" value="TauE"/>
    <property type="match status" value="1"/>
</dbReference>
<comment type="similarity">
    <text evidence="2 6">Belongs to the 4-toluene sulfonate uptake permease (TSUP) (TC 2.A.102) family.</text>
</comment>
<dbReference type="EMBL" id="AVPE01000004">
    <property type="protein sequence ID" value="KGX92819.1"/>
    <property type="molecule type" value="Genomic_DNA"/>
</dbReference>
<feature type="transmembrane region" description="Helical" evidence="6">
    <location>
        <begin position="250"/>
        <end position="268"/>
    </location>
</feature>
<dbReference type="Proteomes" id="UP000030528">
    <property type="component" value="Unassembled WGS sequence"/>
</dbReference>
<feature type="transmembrane region" description="Helical" evidence="6">
    <location>
        <begin position="103"/>
        <end position="120"/>
    </location>
</feature>
<organism evidence="7 8">
    <name type="scientific">Pontibacillus halophilus JSM 076056 = DSM 19796</name>
    <dbReference type="NCBI Taxonomy" id="1385510"/>
    <lineage>
        <taxon>Bacteria</taxon>
        <taxon>Bacillati</taxon>
        <taxon>Bacillota</taxon>
        <taxon>Bacilli</taxon>
        <taxon>Bacillales</taxon>
        <taxon>Bacillaceae</taxon>
        <taxon>Pontibacillus</taxon>
    </lineage>
</organism>
<gene>
    <name evidence="7" type="ORF">N781_13045</name>
</gene>
<evidence type="ECO:0000313" key="7">
    <source>
        <dbReference type="EMBL" id="KGX92819.1"/>
    </source>
</evidence>
<evidence type="ECO:0000256" key="3">
    <source>
        <dbReference type="ARBA" id="ARBA00022692"/>
    </source>
</evidence>
<evidence type="ECO:0000256" key="6">
    <source>
        <dbReference type="RuleBase" id="RU363041"/>
    </source>
</evidence>
<dbReference type="InterPro" id="IPR002781">
    <property type="entry name" value="TM_pro_TauE-like"/>
</dbReference>
<keyword evidence="5 6" id="KW-0472">Membrane</keyword>
<evidence type="ECO:0000256" key="4">
    <source>
        <dbReference type="ARBA" id="ARBA00022989"/>
    </source>
</evidence>
<name>A0A0A5GLD1_9BACI</name>
<keyword evidence="6" id="KW-1003">Cell membrane</keyword>